<dbReference type="Proteomes" id="UP001374535">
    <property type="component" value="Chromosome 4"/>
</dbReference>
<keyword evidence="2" id="KW-1185">Reference proteome</keyword>
<proteinExistence type="predicted"/>
<reference evidence="1 2" key="1">
    <citation type="journal article" date="2023" name="Life. Sci Alliance">
        <title>Evolutionary insights into 3D genome organization and epigenetic landscape of Vigna mungo.</title>
        <authorList>
            <person name="Junaid A."/>
            <person name="Singh B."/>
            <person name="Bhatia S."/>
        </authorList>
    </citation>
    <scope>NUCLEOTIDE SEQUENCE [LARGE SCALE GENOMIC DNA]</scope>
    <source>
        <strain evidence="1">Urdbean</strain>
    </source>
</reference>
<organism evidence="1 2">
    <name type="scientific">Vigna mungo</name>
    <name type="common">Black gram</name>
    <name type="synonym">Phaseolus mungo</name>
    <dbReference type="NCBI Taxonomy" id="3915"/>
    <lineage>
        <taxon>Eukaryota</taxon>
        <taxon>Viridiplantae</taxon>
        <taxon>Streptophyta</taxon>
        <taxon>Embryophyta</taxon>
        <taxon>Tracheophyta</taxon>
        <taxon>Spermatophyta</taxon>
        <taxon>Magnoliopsida</taxon>
        <taxon>eudicotyledons</taxon>
        <taxon>Gunneridae</taxon>
        <taxon>Pentapetalae</taxon>
        <taxon>rosids</taxon>
        <taxon>fabids</taxon>
        <taxon>Fabales</taxon>
        <taxon>Fabaceae</taxon>
        <taxon>Papilionoideae</taxon>
        <taxon>50 kb inversion clade</taxon>
        <taxon>NPAAA clade</taxon>
        <taxon>indigoferoid/millettioid clade</taxon>
        <taxon>Phaseoleae</taxon>
        <taxon>Vigna</taxon>
    </lineage>
</organism>
<gene>
    <name evidence="1" type="ORF">V8G54_012528</name>
</gene>
<evidence type="ECO:0000313" key="2">
    <source>
        <dbReference type="Proteomes" id="UP001374535"/>
    </source>
</evidence>
<dbReference type="PROSITE" id="PS51257">
    <property type="entry name" value="PROKAR_LIPOPROTEIN"/>
    <property type="match status" value="1"/>
</dbReference>
<evidence type="ECO:0000313" key="1">
    <source>
        <dbReference type="EMBL" id="WVZ14962.1"/>
    </source>
</evidence>
<protein>
    <submittedName>
        <fullName evidence="1">Uncharacterized protein</fullName>
    </submittedName>
</protein>
<accession>A0AAQ3NUD7</accession>
<sequence length="279" mass="31331">MDDKHSHIHTSPLAFALTVSCFLCIALPRSHSQPSPSPSSPPSLCAQQSYICNIRVSAIFDPPWEKIPPSQCNGADPPSLISCHSGYGSQNFTVKDVDSTTHTMKVMLRPPVNHVCSPDFFFDYENFNNTLSLHNAPVHKIIIFEHCPTIPNFPSKRNFTCGDVLYYFEEGYTEKEMHDRYPPLKDCKGETLDVPAAGPLDRYEDTDDGAGVLEEARNNAFEVNYSIPHGCTICRESDESCSPYWHGQDEHLVSCKYYCPNEQCSPETSKSSLCFFNFP</sequence>
<dbReference type="AlphaFoldDB" id="A0AAQ3NUD7"/>
<dbReference type="EMBL" id="CP144697">
    <property type="protein sequence ID" value="WVZ14962.1"/>
    <property type="molecule type" value="Genomic_DNA"/>
</dbReference>
<name>A0AAQ3NUD7_VIGMU</name>